<dbReference type="SMART" id="SM00209">
    <property type="entry name" value="TSP1"/>
    <property type="match status" value="16"/>
</dbReference>
<protein>
    <submittedName>
        <fullName evidence="9">SCO-spondin-like</fullName>
    </submittedName>
</protein>
<feature type="region of interest" description="Disordered" evidence="6">
    <location>
        <begin position="384"/>
        <end position="403"/>
    </location>
</feature>
<evidence type="ECO:0000256" key="7">
    <source>
        <dbReference type="SAM" id="SignalP"/>
    </source>
</evidence>
<organism evidence="8 9">
    <name type="scientific">Acanthaster planci</name>
    <name type="common">Crown-of-thorns starfish</name>
    <dbReference type="NCBI Taxonomy" id="133434"/>
    <lineage>
        <taxon>Eukaryota</taxon>
        <taxon>Metazoa</taxon>
        <taxon>Echinodermata</taxon>
        <taxon>Eleutherozoa</taxon>
        <taxon>Asterozoa</taxon>
        <taxon>Asteroidea</taxon>
        <taxon>Valvatacea</taxon>
        <taxon>Valvatida</taxon>
        <taxon>Acanthasteridae</taxon>
        <taxon>Acanthaster</taxon>
    </lineage>
</organism>
<reference evidence="9" key="1">
    <citation type="submission" date="2025-08" db="UniProtKB">
        <authorList>
            <consortium name="RefSeq"/>
        </authorList>
    </citation>
    <scope>IDENTIFICATION</scope>
</reference>
<dbReference type="OrthoDB" id="446173at2759"/>
<keyword evidence="8" id="KW-1185">Reference proteome</keyword>
<dbReference type="GeneID" id="110989641"/>
<dbReference type="Proteomes" id="UP000694845">
    <property type="component" value="Unplaced"/>
</dbReference>
<evidence type="ECO:0000313" key="9">
    <source>
        <dbReference type="RefSeq" id="XP_022109876.1"/>
    </source>
</evidence>
<dbReference type="PANTHER" id="PTHR22906">
    <property type="entry name" value="PROPERDIN"/>
    <property type="match status" value="1"/>
</dbReference>
<evidence type="ECO:0000256" key="5">
    <source>
        <dbReference type="ARBA" id="ARBA00023157"/>
    </source>
</evidence>
<evidence type="ECO:0000256" key="4">
    <source>
        <dbReference type="ARBA" id="ARBA00022737"/>
    </source>
</evidence>
<dbReference type="InterPro" id="IPR036383">
    <property type="entry name" value="TSP1_rpt_sf"/>
</dbReference>
<evidence type="ECO:0000256" key="3">
    <source>
        <dbReference type="ARBA" id="ARBA00022729"/>
    </source>
</evidence>
<dbReference type="KEGG" id="aplc:110989641"/>
<sequence length="1093" mass="118878">MFCRQLTLKATLKLVLLLIGSSGLGLVDGGWTEWTSWSECSVTCGEGGFTTRSRTCLDDGTACHGDYFEGNVCDMDPCPVDGVWWEWSEWTNCTLPCGSGTRFRQRECQEPLHGGMPCQGAYDHTEACNVDPCPVDGNWTQWSDWHACPVSCGGSTQTRNRTCIGPFHGGQPCEGIGSEERECSPEPCPIHGAWSEWADWSECSVTCNYGVIVRQRSCDNPAPQHGGDFCSGRGRETRECYPLTCPRHGGWSLWSPWTECSQSCGWGFRQRQRGCDNPWPAFGGLYCVGSERAGESCMVAPCPVDASWGPWGAWTNCSKACGSGGNHTRTRLCNFPPALHGGRECPGPDWDVGECYVDRCDEDGGWSEWGEWSACSKECETGQETRNRTCDNPPPTPPNGEECRGSGSESRICNTHICPVHGGWSLWSTWTQCPVTCGGDIETRYRLCTEPPPLFSGNDCVGSPNEERACSTNGCPVDGAWTAWSAWADCSISCGGGNTSRSRTCTNPAAVWGGTPCPETDPSQEWQDCNMFPCPIHGGWSAWSDWPDCPVTCGGFELFRDRDCTNPVPQHGGDNCPGDAEETFICNENPCPVNGSWTQWSSWSECSVSCEGGTQSRQRTCADPPPAHGGARCHGNWTEDEVTEQLETEERGCNFQMCPIDGGFTQWTEWPICPVSCGGATIYRHRNCTNPTPKYGGRDCPGHNESQKICNGDIQCPIHGNWGRWLDWAPCSRLCENGTTSRIRLCNNPSPLYGGDRCLGNVQEVAICNTHRCPVHGGFSPWTGWSQCTKSCGGGQTQRTRDCTNPVPSFGGNPCVGPTIEKRLCAAFYCPVHGGFSLWGEWAPCPVTCGGTVVNRTRVCNNPSPRHGGQPCQGPVTSSSLCANNPCPVDGAWTTWSSWSQCSATCGDGREMKRRNCSNPAPAYEGSDCIGEGYREVVCYRSDECPVLPTPPSKLNFSVSVTKAGLVSVYVSWDPAEIDEVATNYLVVQAKRVPTQGVPRGNASAYEWRAFGTVMGVHHVVPVRDNGQTNAGLFEGDFKVRVIAGNQYGEASSEEYSFNVVKYLLGGSVPTAIHISPVAMTAIVIFTHLLCSE</sequence>
<feature type="chain" id="PRO_5034064953" evidence="7">
    <location>
        <begin position="30"/>
        <end position="1093"/>
    </location>
</feature>
<dbReference type="RefSeq" id="XP_022109876.1">
    <property type="nucleotide sequence ID" value="XM_022254184.1"/>
</dbReference>
<evidence type="ECO:0000256" key="2">
    <source>
        <dbReference type="ARBA" id="ARBA00022525"/>
    </source>
</evidence>
<dbReference type="PRINTS" id="PR01705">
    <property type="entry name" value="TSP1REPEAT"/>
</dbReference>
<dbReference type="AlphaFoldDB" id="A0A8B8A1Y8"/>
<dbReference type="InterPro" id="IPR052065">
    <property type="entry name" value="Compl_asym_regulator"/>
</dbReference>
<proteinExistence type="predicted"/>
<dbReference type="Gene3D" id="2.20.100.10">
    <property type="entry name" value="Thrombospondin type-1 (TSP1) repeat"/>
    <property type="match status" value="16"/>
</dbReference>
<dbReference type="FunFam" id="2.20.100.10:FF:000001">
    <property type="entry name" value="semaphorin-5A isoform X1"/>
    <property type="match status" value="10"/>
</dbReference>
<keyword evidence="2" id="KW-0964">Secreted</keyword>
<keyword evidence="4" id="KW-0677">Repeat</keyword>
<accession>A0A8B8A1Y8</accession>
<dbReference type="OMA" id="NWSPWVE"/>
<keyword evidence="3 7" id="KW-0732">Signal</keyword>
<evidence type="ECO:0000256" key="1">
    <source>
        <dbReference type="ARBA" id="ARBA00004613"/>
    </source>
</evidence>
<dbReference type="FunFam" id="2.20.100.10:FF:000007">
    <property type="entry name" value="Thrombospondin 1"/>
    <property type="match status" value="3"/>
</dbReference>
<dbReference type="PANTHER" id="PTHR22906:SF43">
    <property type="entry name" value="PROPERDIN"/>
    <property type="match status" value="1"/>
</dbReference>
<dbReference type="SUPFAM" id="SSF82895">
    <property type="entry name" value="TSP-1 type 1 repeat"/>
    <property type="match status" value="16"/>
</dbReference>
<feature type="signal peptide" evidence="7">
    <location>
        <begin position="1"/>
        <end position="29"/>
    </location>
</feature>
<evidence type="ECO:0000256" key="6">
    <source>
        <dbReference type="SAM" id="MobiDB-lite"/>
    </source>
</evidence>
<comment type="subcellular location">
    <subcellularLocation>
        <location evidence="1">Secreted</location>
    </subcellularLocation>
</comment>
<gene>
    <name evidence="9" type="primary">LOC110989641</name>
</gene>
<name>A0A8B8A1Y8_ACAPL</name>
<dbReference type="InterPro" id="IPR000884">
    <property type="entry name" value="TSP1_rpt"/>
</dbReference>
<dbReference type="Pfam" id="PF00090">
    <property type="entry name" value="TSP_1"/>
    <property type="match status" value="16"/>
</dbReference>
<dbReference type="PROSITE" id="PS50092">
    <property type="entry name" value="TSP1"/>
    <property type="match status" value="16"/>
</dbReference>
<evidence type="ECO:0000313" key="8">
    <source>
        <dbReference type="Proteomes" id="UP000694845"/>
    </source>
</evidence>
<keyword evidence="5" id="KW-1015">Disulfide bond</keyword>